<dbReference type="SMART" id="SM00849">
    <property type="entry name" value="Lactamase_B"/>
    <property type="match status" value="1"/>
</dbReference>
<dbReference type="Gene3D" id="3.60.15.10">
    <property type="entry name" value="Ribonuclease Z/Hydroxyacylglutathione hydrolase-like"/>
    <property type="match status" value="1"/>
</dbReference>
<dbReference type="Pfam" id="PF00753">
    <property type="entry name" value="Lactamase_B"/>
    <property type="match status" value="1"/>
</dbReference>
<dbReference type="InterPro" id="IPR050855">
    <property type="entry name" value="NDM-1-like"/>
</dbReference>
<accession>A0ABU1VHU9</accession>
<organism evidence="2 3">
    <name type="scientific">Hydrogenophaga laconesensis</name>
    <dbReference type="NCBI Taxonomy" id="1805971"/>
    <lineage>
        <taxon>Bacteria</taxon>
        <taxon>Pseudomonadati</taxon>
        <taxon>Pseudomonadota</taxon>
        <taxon>Betaproteobacteria</taxon>
        <taxon>Burkholderiales</taxon>
        <taxon>Comamonadaceae</taxon>
        <taxon>Hydrogenophaga</taxon>
    </lineage>
</organism>
<protein>
    <submittedName>
        <fullName evidence="2">Glyoxylase-like metal-dependent hydrolase (Beta-lactamase superfamily II)</fullName>
    </submittedName>
</protein>
<evidence type="ECO:0000259" key="1">
    <source>
        <dbReference type="SMART" id="SM00849"/>
    </source>
</evidence>
<proteinExistence type="predicted"/>
<reference evidence="2 3" key="1">
    <citation type="submission" date="2023-07" db="EMBL/GenBank/DDBJ databases">
        <title>Sorghum-associated microbial communities from plants grown in Nebraska, USA.</title>
        <authorList>
            <person name="Schachtman D."/>
        </authorList>
    </citation>
    <scope>NUCLEOTIDE SEQUENCE [LARGE SCALE GENOMIC DNA]</scope>
    <source>
        <strain evidence="2 3">BE240</strain>
    </source>
</reference>
<gene>
    <name evidence="2" type="ORF">J2X09_004657</name>
</gene>
<comment type="caution">
    <text evidence="2">The sequence shown here is derived from an EMBL/GenBank/DDBJ whole genome shotgun (WGS) entry which is preliminary data.</text>
</comment>
<dbReference type="CDD" id="cd06262">
    <property type="entry name" value="metallo-hydrolase-like_MBL-fold"/>
    <property type="match status" value="1"/>
</dbReference>
<dbReference type="RefSeq" id="WP_310309525.1">
    <property type="nucleotide sequence ID" value="NZ_JAVDWE010000017.1"/>
</dbReference>
<dbReference type="PANTHER" id="PTHR42951:SF22">
    <property type="entry name" value="METALLO BETA-LACTAMASE SUPERFAMILY LIPOPROTEIN"/>
    <property type="match status" value="1"/>
</dbReference>
<dbReference type="PANTHER" id="PTHR42951">
    <property type="entry name" value="METALLO-BETA-LACTAMASE DOMAIN-CONTAINING"/>
    <property type="match status" value="1"/>
</dbReference>
<name>A0ABU1VHU9_9BURK</name>
<feature type="domain" description="Metallo-beta-lactamase" evidence="1">
    <location>
        <begin position="19"/>
        <end position="204"/>
    </location>
</feature>
<evidence type="ECO:0000313" key="3">
    <source>
        <dbReference type="Proteomes" id="UP001265550"/>
    </source>
</evidence>
<dbReference type="InterPro" id="IPR001279">
    <property type="entry name" value="Metallo-B-lactamas"/>
</dbReference>
<sequence length="308" mass="34152">MTATLARAGITCLERGWLSANNILIRGEGPTALVDSGYATHAEQTVALLRQSLGEVPLDLLLNTHLHSDHCGGNAALQRTYPDLVTHIPPGLAAAVADWDPVALTFEPTGQICPRFAYQRLLQPGASIRLGPMSWDIHAAKGHDPHSIVLFQPEHRLLISADALWENGFGVVFPELEGVSAFQEVAETLDLIEALAPVTVMPGHGRVFNDVDGALSRARSRLDQFVRHPDKHRRHALKVLVKFKLLEWQSVSEGALLDWALQTSYFAQTMPAEARVHRTTARQWLSELLRELERNQALLYEDGRVINR</sequence>
<dbReference type="Proteomes" id="UP001265550">
    <property type="component" value="Unassembled WGS sequence"/>
</dbReference>
<evidence type="ECO:0000313" key="2">
    <source>
        <dbReference type="EMBL" id="MDR7096900.1"/>
    </source>
</evidence>
<dbReference type="InterPro" id="IPR036866">
    <property type="entry name" value="RibonucZ/Hydroxyglut_hydro"/>
</dbReference>
<dbReference type="EMBL" id="JAVDWE010000017">
    <property type="protein sequence ID" value="MDR7096900.1"/>
    <property type="molecule type" value="Genomic_DNA"/>
</dbReference>
<dbReference type="SUPFAM" id="SSF56281">
    <property type="entry name" value="Metallo-hydrolase/oxidoreductase"/>
    <property type="match status" value="1"/>
</dbReference>
<keyword evidence="3" id="KW-1185">Reference proteome</keyword>